<evidence type="ECO:0000256" key="3">
    <source>
        <dbReference type="SAM" id="SignalP"/>
    </source>
</evidence>
<gene>
    <name evidence="5" type="ORF">ETEE_1588</name>
</gene>
<evidence type="ECO:0000259" key="4">
    <source>
        <dbReference type="Pfam" id="PF13407"/>
    </source>
</evidence>
<name>A0A076LMU8_9GAMM</name>
<accession>A0A076LMU8</accession>
<dbReference type="KEGG" id="ete:ETEE_1588"/>
<dbReference type="PANTHER" id="PTHR30036">
    <property type="entry name" value="D-XYLOSE-BINDING PERIPLASMIC PROTEIN"/>
    <property type="match status" value="1"/>
</dbReference>
<dbReference type="Pfam" id="PF13407">
    <property type="entry name" value="Peripla_BP_4"/>
    <property type="match status" value="1"/>
</dbReference>
<dbReference type="EMBL" id="CP006664">
    <property type="protein sequence ID" value="AIJ08037.1"/>
    <property type="molecule type" value="Genomic_DNA"/>
</dbReference>
<feature type="domain" description="Periplasmic binding protein" evidence="4">
    <location>
        <begin position="33"/>
        <end position="290"/>
    </location>
</feature>
<dbReference type="GeneID" id="33939208"/>
<dbReference type="InterPro" id="IPR028082">
    <property type="entry name" value="Peripla_BP_I"/>
</dbReference>
<sequence>MKFKLALLTTALASACMFSAPTFAAEKAEKHDIAVVAKVTGIPWFNRMETGVNQAAQQLDVNAYQTGPATPDPAQQVKVIEDLIAKNVDAIIVVPNDAKVLEPVLKKARDKGIVVLTHESPDQQIGQWDIETIDSQKYAQANVDALAKVMGGKGGYAIYVGSLTVPLHNAWADYAVKYQKEKYPEMFEVTSRLPVAESIDKSYATTLDLMKTYPQLKGIIGFGSLGPIGAGQAVAKKRAKDKVAVVGIAMPSQAAPYLIRGDIKQVLLWDPKDAGYALVTVADRLLQGQEVKPDLSIEGLGKADVDTKDHVIRFNKILEVTKDNAQSLGF</sequence>
<protein>
    <submittedName>
        <fullName evidence="5">Ribose/xylose/arabinose/galactoside ABC-type transport systems, periplasmic sugar binding protein</fullName>
    </submittedName>
</protein>
<comment type="subcellular location">
    <subcellularLocation>
        <location evidence="1">Periplasm</location>
    </subcellularLocation>
</comment>
<evidence type="ECO:0000256" key="1">
    <source>
        <dbReference type="ARBA" id="ARBA00004418"/>
    </source>
</evidence>
<evidence type="ECO:0000313" key="5">
    <source>
        <dbReference type="EMBL" id="AIJ08037.1"/>
    </source>
</evidence>
<organism evidence="5 6">
    <name type="scientific">Edwardsiella anguillarum ET080813</name>
    <dbReference type="NCBI Taxonomy" id="667120"/>
    <lineage>
        <taxon>Bacteria</taxon>
        <taxon>Pseudomonadati</taxon>
        <taxon>Pseudomonadota</taxon>
        <taxon>Gammaproteobacteria</taxon>
        <taxon>Enterobacterales</taxon>
        <taxon>Hafniaceae</taxon>
        <taxon>Edwardsiella</taxon>
    </lineage>
</organism>
<dbReference type="Gene3D" id="3.40.50.2300">
    <property type="match status" value="2"/>
</dbReference>
<dbReference type="InterPro" id="IPR050555">
    <property type="entry name" value="Bact_Solute-Bind_Prot2"/>
</dbReference>
<dbReference type="RefSeq" id="WP_034163985.1">
    <property type="nucleotide sequence ID" value="NZ_CP006664.1"/>
</dbReference>
<evidence type="ECO:0000313" key="6">
    <source>
        <dbReference type="Proteomes" id="UP000028681"/>
    </source>
</evidence>
<feature type="chain" id="PRO_5001714956" evidence="3">
    <location>
        <begin position="25"/>
        <end position="330"/>
    </location>
</feature>
<reference evidence="5 6" key="1">
    <citation type="journal article" date="2012" name="PLoS ONE">
        <title>Edwardsiella comparative phylogenomics reveal the new intra/inter-species taxonomic relationships, virulence evolution and niche adaptation mechanisms.</title>
        <authorList>
            <person name="Yang M."/>
            <person name="Lv Y."/>
            <person name="Xiao J."/>
            <person name="Wu H."/>
            <person name="Zheng H."/>
            <person name="Liu Q."/>
            <person name="Zhang Y."/>
            <person name="Wang Q."/>
        </authorList>
    </citation>
    <scope>NUCLEOTIDE SEQUENCE [LARGE SCALE GENOMIC DNA]</scope>
    <source>
        <strain evidence="6">080813</strain>
    </source>
</reference>
<keyword evidence="3" id="KW-0732">Signal</keyword>
<dbReference type="InterPro" id="IPR025997">
    <property type="entry name" value="SBP_2_dom"/>
</dbReference>
<dbReference type="HOGENOM" id="CLU_037628_3_0_6"/>
<dbReference type="GO" id="GO:0030288">
    <property type="term" value="C:outer membrane-bounded periplasmic space"/>
    <property type="evidence" value="ECO:0007669"/>
    <property type="project" value="TreeGrafter"/>
</dbReference>
<evidence type="ECO:0000256" key="2">
    <source>
        <dbReference type="ARBA" id="ARBA00007639"/>
    </source>
</evidence>
<dbReference type="Proteomes" id="UP000028681">
    <property type="component" value="Chromosome"/>
</dbReference>
<comment type="similarity">
    <text evidence="2">Belongs to the bacterial solute-binding protein 2 family.</text>
</comment>
<proteinExistence type="inferred from homology"/>
<dbReference type="GO" id="GO:0030246">
    <property type="term" value="F:carbohydrate binding"/>
    <property type="evidence" value="ECO:0007669"/>
    <property type="project" value="TreeGrafter"/>
</dbReference>
<dbReference type="PROSITE" id="PS51257">
    <property type="entry name" value="PROKAR_LIPOPROTEIN"/>
    <property type="match status" value="1"/>
</dbReference>
<dbReference type="CDD" id="cd20002">
    <property type="entry name" value="PBP1_LsrB_Quorum_Sensing-like"/>
    <property type="match status" value="1"/>
</dbReference>
<feature type="signal peptide" evidence="3">
    <location>
        <begin position="1"/>
        <end position="24"/>
    </location>
</feature>
<dbReference type="PANTHER" id="PTHR30036:SF7">
    <property type="entry name" value="ABC TRANSPORTER PERIPLASMIC-BINDING PROTEIN YPHF"/>
    <property type="match status" value="1"/>
</dbReference>
<dbReference type="SUPFAM" id="SSF53822">
    <property type="entry name" value="Periplasmic binding protein-like I"/>
    <property type="match status" value="1"/>
</dbReference>
<dbReference type="AlphaFoldDB" id="A0A076LMU8"/>
<dbReference type="GO" id="GO:0055085">
    <property type="term" value="P:transmembrane transport"/>
    <property type="evidence" value="ECO:0007669"/>
    <property type="project" value="UniProtKB-ARBA"/>
</dbReference>